<sequence>MGCAAGIAVHPHQAPKPPKSTQQGHQLPPQVPQFLIESSWDSATWNSDLPRSVPQPPNRILHERHLKTLNKFKKDVELCPGVFADIVTKRRQTSEDEYVPI</sequence>
<comment type="caution">
    <text evidence="2">The sequence shown here is derived from an EMBL/GenBank/DDBJ whole genome shotgun (WGS) entry which is preliminary data.</text>
</comment>
<name>A0A812THJ3_9DINO</name>
<gene>
    <name evidence="2" type="ORF">SNEC2469_LOCUS14918</name>
</gene>
<proteinExistence type="predicted"/>
<evidence type="ECO:0000313" key="2">
    <source>
        <dbReference type="EMBL" id="CAE7521367.1"/>
    </source>
</evidence>
<feature type="region of interest" description="Disordered" evidence="1">
    <location>
        <begin position="1"/>
        <end position="30"/>
    </location>
</feature>
<keyword evidence="3" id="KW-1185">Reference proteome</keyword>
<dbReference type="Proteomes" id="UP000601435">
    <property type="component" value="Unassembled WGS sequence"/>
</dbReference>
<evidence type="ECO:0000313" key="3">
    <source>
        <dbReference type="Proteomes" id="UP000601435"/>
    </source>
</evidence>
<reference evidence="2" key="1">
    <citation type="submission" date="2021-02" db="EMBL/GenBank/DDBJ databases">
        <authorList>
            <person name="Dougan E. K."/>
            <person name="Rhodes N."/>
            <person name="Thang M."/>
            <person name="Chan C."/>
        </authorList>
    </citation>
    <scope>NUCLEOTIDE SEQUENCE</scope>
</reference>
<dbReference type="EMBL" id="CAJNJA010024056">
    <property type="protein sequence ID" value="CAE7521367.1"/>
    <property type="molecule type" value="Genomic_DNA"/>
</dbReference>
<accession>A0A812THJ3</accession>
<dbReference type="OrthoDB" id="430271at2759"/>
<organism evidence="2 3">
    <name type="scientific">Symbiodinium necroappetens</name>
    <dbReference type="NCBI Taxonomy" id="1628268"/>
    <lineage>
        <taxon>Eukaryota</taxon>
        <taxon>Sar</taxon>
        <taxon>Alveolata</taxon>
        <taxon>Dinophyceae</taxon>
        <taxon>Suessiales</taxon>
        <taxon>Symbiodiniaceae</taxon>
        <taxon>Symbiodinium</taxon>
    </lineage>
</organism>
<protein>
    <submittedName>
        <fullName evidence="2">Uncharacterized protein</fullName>
    </submittedName>
</protein>
<evidence type="ECO:0000256" key="1">
    <source>
        <dbReference type="SAM" id="MobiDB-lite"/>
    </source>
</evidence>
<dbReference type="AlphaFoldDB" id="A0A812THJ3"/>